<dbReference type="AlphaFoldDB" id="W1YFU6"/>
<dbReference type="GO" id="GO:0019867">
    <property type="term" value="C:outer membrane"/>
    <property type="evidence" value="ECO:0007669"/>
    <property type="project" value="InterPro"/>
</dbReference>
<reference evidence="3" key="1">
    <citation type="submission" date="2013-12" db="EMBL/GenBank/DDBJ databases">
        <title>A Varibaculum cambriense genome reconstructed from a premature infant gut community with otherwise low bacterial novelty that shifts toward anaerobic metabolism during the third week of life.</title>
        <authorList>
            <person name="Brown C.T."/>
            <person name="Sharon I."/>
            <person name="Thomas B.C."/>
            <person name="Castelle C.J."/>
            <person name="Morowitz M.J."/>
            <person name="Banfield J.F."/>
        </authorList>
    </citation>
    <scope>NUCLEOTIDE SEQUENCE</scope>
</reference>
<dbReference type="Gene3D" id="2.20.70.140">
    <property type="match status" value="1"/>
</dbReference>
<gene>
    <name evidence="3" type="ORF">Q604_UNBC05496G0001</name>
</gene>
<evidence type="ECO:0000256" key="1">
    <source>
        <dbReference type="SAM" id="MobiDB-lite"/>
    </source>
</evidence>
<dbReference type="Gene3D" id="6.10.250.2040">
    <property type="match status" value="1"/>
</dbReference>
<comment type="caution">
    <text evidence="3">The sequence shown here is derived from an EMBL/GenBank/DDBJ whole genome shotgun (WGS) entry which is preliminary data.</text>
</comment>
<evidence type="ECO:0000259" key="2">
    <source>
        <dbReference type="Pfam" id="PF05662"/>
    </source>
</evidence>
<dbReference type="EMBL" id="AZMM01005496">
    <property type="protein sequence ID" value="ETJ40600.1"/>
    <property type="molecule type" value="Genomic_DNA"/>
</dbReference>
<evidence type="ECO:0000313" key="3">
    <source>
        <dbReference type="EMBL" id="ETJ40600.1"/>
    </source>
</evidence>
<feature type="domain" description="Trimeric autotransporter adhesin YadA-like stalk" evidence="2">
    <location>
        <begin position="52"/>
        <end position="72"/>
    </location>
</feature>
<feature type="region of interest" description="Disordered" evidence="1">
    <location>
        <begin position="42"/>
        <end position="72"/>
    </location>
</feature>
<feature type="non-terminal residue" evidence="3">
    <location>
        <position position="72"/>
    </location>
</feature>
<dbReference type="InterPro" id="IPR011049">
    <property type="entry name" value="Serralysin-like_metalloprot_C"/>
</dbReference>
<accession>W1YFU6</accession>
<dbReference type="Pfam" id="PF05662">
    <property type="entry name" value="YadA_stalk"/>
    <property type="match status" value="1"/>
</dbReference>
<dbReference type="InterPro" id="IPR008635">
    <property type="entry name" value="Coiled_stalk_dom"/>
</dbReference>
<dbReference type="SUPFAM" id="SSF101967">
    <property type="entry name" value="Adhesin YadA, collagen-binding domain"/>
    <property type="match status" value="1"/>
</dbReference>
<organism evidence="3">
    <name type="scientific">human gut metagenome</name>
    <dbReference type="NCBI Taxonomy" id="408170"/>
    <lineage>
        <taxon>unclassified sequences</taxon>
        <taxon>metagenomes</taxon>
        <taxon>organismal metagenomes</taxon>
    </lineage>
</organism>
<sequence>LRLAKELKGLTSATFTNGGNNTVINGDGMTITPAGGNKVSLTKDGLNNGGNKITNVADGTDPNDAVNKSQLD</sequence>
<protein>
    <recommendedName>
        <fullName evidence="2">Trimeric autotransporter adhesin YadA-like stalk domain-containing protein</fullName>
    </recommendedName>
</protein>
<proteinExistence type="predicted"/>
<feature type="non-terminal residue" evidence="3">
    <location>
        <position position="1"/>
    </location>
</feature>
<name>W1YFU6_9ZZZZ</name>